<keyword evidence="2" id="KW-1185">Reference proteome</keyword>
<comment type="caution">
    <text evidence="1">The sequence shown here is derived from an EMBL/GenBank/DDBJ whole genome shotgun (WGS) entry which is preliminary data.</text>
</comment>
<accession>A0A1R1Y7I7</accession>
<dbReference type="OrthoDB" id="5522521at2759"/>
<dbReference type="AlphaFoldDB" id="A0A1R1Y7I7"/>
<gene>
    <name evidence="1" type="ORF">AYI69_g5217</name>
</gene>
<proteinExistence type="predicted"/>
<sequence length="132" mass="15498">MESRLKGKWFDQKYSGNAIGPREIFLINNEPITKYSNKKSVLKLEDHARKELIVQPKWEKIGRMTNIEPYFNWTKAHKVDLEPKMISHIWLLLHNAIITGEKLRICNKGIYNQSQEFPKIILPLHGVHFSSC</sequence>
<name>A0A1R1Y7I7_9FUNG</name>
<organism evidence="1 2">
    <name type="scientific">Smittium culicis</name>
    <dbReference type="NCBI Taxonomy" id="133412"/>
    <lineage>
        <taxon>Eukaryota</taxon>
        <taxon>Fungi</taxon>
        <taxon>Fungi incertae sedis</taxon>
        <taxon>Zoopagomycota</taxon>
        <taxon>Kickxellomycotina</taxon>
        <taxon>Harpellomycetes</taxon>
        <taxon>Harpellales</taxon>
        <taxon>Legeriomycetaceae</taxon>
        <taxon>Smittium</taxon>
    </lineage>
</organism>
<dbReference type="EMBL" id="LSSM01002139">
    <property type="protein sequence ID" value="OMJ22912.1"/>
    <property type="molecule type" value="Genomic_DNA"/>
</dbReference>
<reference evidence="2" key="1">
    <citation type="submission" date="2017-01" db="EMBL/GenBank/DDBJ databases">
        <authorList>
            <person name="Wang Y."/>
            <person name="White M."/>
            <person name="Kvist S."/>
            <person name="Moncalvo J.-M."/>
        </authorList>
    </citation>
    <scope>NUCLEOTIDE SEQUENCE [LARGE SCALE GENOMIC DNA]</scope>
    <source>
        <strain evidence="2">ID-206-W2</strain>
    </source>
</reference>
<protein>
    <submittedName>
        <fullName evidence="1">Uncharacterized protein</fullName>
    </submittedName>
</protein>
<evidence type="ECO:0000313" key="2">
    <source>
        <dbReference type="Proteomes" id="UP000187429"/>
    </source>
</evidence>
<evidence type="ECO:0000313" key="1">
    <source>
        <dbReference type="EMBL" id="OMJ22912.1"/>
    </source>
</evidence>
<dbReference type="Proteomes" id="UP000187429">
    <property type="component" value="Unassembled WGS sequence"/>
</dbReference>